<evidence type="ECO:0000313" key="3">
    <source>
        <dbReference type="Proteomes" id="UP001500822"/>
    </source>
</evidence>
<keyword evidence="3" id="KW-1185">Reference proteome</keyword>
<name>A0ABP8YZT5_9ACTN</name>
<dbReference type="EMBL" id="BAABIE010000003">
    <property type="protein sequence ID" value="GAA4741665.1"/>
    <property type="molecule type" value="Genomic_DNA"/>
</dbReference>
<evidence type="ECO:0000313" key="2">
    <source>
        <dbReference type="EMBL" id="GAA4741665.1"/>
    </source>
</evidence>
<reference evidence="3" key="1">
    <citation type="journal article" date="2019" name="Int. J. Syst. Evol. Microbiol.">
        <title>The Global Catalogue of Microorganisms (GCM) 10K type strain sequencing project: providing services to taxonomists for standard genome sequencing and annotation.</title>
        <authorList>
            <consortium name="The Broad Institute Genomics Platform"/>
            <consortium name="The Broad Institute Genome Sequencing Center for Infectious Disease"/>
            <person name="Wu L."/>
            <person name="Ma J."/>
        </authorList>
    </citation>
    <scope>NUCLEOTIDE SEQUENCE [LARGE SCALE GENOMIC DNA]</scope>
    <source>
        <strain evidence="3">JCM 18077</strain>
    </source>
</reference>
<comment type="caution">
    <text evidence="2">The sequence shown here is derived from an EMBL/GenBank/DDBJ whole genome shotgun (WGS) entry which is preliminary data.</text>
</comment>
<evidence type="ECO:0000256" key="1">
    <source>
        <dbReference type="SAM" id="MobiDB-lite"/>
    </source>
</evidence>
<protein>
    <submittedName>
        <fullName evidence="2">Uncharacterized protein</fullName>
    </submittedName>
</protein>
<proteinExistence type="predicted"/>
<dbReference type="RefSeq" id="WP_246993598.1">
    <property type="nucleotide sequence ID" value="NZ_BAABIE010000003.1"/>
</dbReference>
<dbReference type="Proteomes" id="UP001500822">
    <property type="component" value="Unassembled WGS sequence"/>
</dbReference>
<sequence>MTNNFLREIGAAVGFILSLFLRNKALSTRAGLAAQGEVDEPDAPFRNVPNPA</sequence>
<gene>
    <name evidence="2" type="ORF">GCM10023217_07480</name>
</gene>
<feature type="region of interest" description="Disordered" evidence="1">
    <location>
        <begin position="32"/>
        <end position="52"/>
    </location>
</feature>
<accession>A0ABP8YZT5</accession>
<organism evidence="2 3">
    <name type="scientific">Gordonia alkaliphila</name>
    <dbReference type="NCBI Taxonomy" id="1053547"/>
    <lineage>
        <taxon>Bacteria</taxon>
        <taxon>Bacillati</taxon>
        <taxon>Actinomycetota</taxon>
        <taxon>Actinomycetes</taxon>
        <taxon>Mycobacteriales</taxon>
        <taxon>Gordoniaceae</taxon>
        <taxon>Gordonia</taxon>
    </lineage>
</organism>